<protein>
    <submittedName>
        <fullName evidence="3">Tyrosine-protein phosphatase</fullName>
    </submittedName>
</protein>
<dbReference type="PANTHER" id="PTHR31126:SF1">
    <property type="entry name" value="TYROSINE SPECIFIC PROTEIN PHOSPHATASES DOMAIN-CONTAINING PROTEIN"/>
    <property type="match status" value="1"/>
</dbReference>
<dbReference type="Proteomes" id="UP001501407">
    <property type="component" value="Unassembled WGS sequence"/>
</dbReference>
<feature type="domain" description="Tyrosine specific protein phosphatases" evidence="2">
    <location>
        <begin position="124"/>
        <end position="169"/>
    </location>
</feature>
<keyword evidence="4" id="KW-1185">Reference proteome</keyword>
<dbReference type="InterPro" id="IPR000387">
    <property type="entry name" value="Tyr_Pase_dom"/>
</dbReference>
<evidence type="ECO:0000256" key="1">
    <source>
        <dbReference type="ARBA" id="ARBA00009580"/>
    </source>
</evidence>
<sequence>MVTVPSPGGGDALPADPSVPGAMNLRDVGGLRAGSTSTRHGVLYRSGNLARLDAGGTRALAELGLRRIIDLRADDEVAREPSRIDGLDLVTQRVPLFLGSVESFFRDDLTLDEMYRRLVDDSSEGVVAVVRGILADQPVLVHCTVGKDRTGVTIALTLAAAGVDTEAVVGDYARTEGLLPPRRNRKIVELLRSQHPEAVHLEDLATRSPAPVMRALLEDVGHRYGSAEEYLRAHGLADDEIVELRRVLLTHA</sequence>
<gene>
    <name evidence="3" type="ORF">GCM10025760_29300</name>
</gene>
<accession>A0ABP9MLX2</accession>
<dbReference type="InterPro" id="IPR029021">
    <property type="entry name" value="Prot-tyrosine_phosphatase-like"/>
</dbReference>
<comment type="similarity">
    <text evidence="1">Belongs to the protein-tyrosine phosphatase family.</text>
</comment>
<dbReference type="SUPFAM" id="SSF52799">
    <property type="entry name" value="(Phosphotyrosine protein) phosphatases II"/>
    <property type="match status" value="1"/>
</dbReference>
<evidence type="ECO:0000313" key="3">
    <source>
        <dbReference type="EMBL" id="GAA5096138.1"/>
    </source>
</evidence>
<organism evidence="3 4">
    <name type="scientific">Microbacterium yannicii</name>
    <dbReference type="NCBI Taxonomy" id="671622"/>
    <lineage>
        <taxon>Bacteria</taxon>
        <taxon>Bacillati</taxon>
        <taxon>Actinomycetota</taxon>
        <taxon>Actinomycetes</taxon>
        <taxon>Micrococcales</taxon>
        <taxon>Microbacteriaceae</taxon>
        <taxon>Microbacterium</taxon>
    </lineage>
</organism>
<dbReference type="Gene3D" id="3.90.190.10">
    <property type="entry name" value="Protein tyrosine phosphatase superfamily"/>
    <property type="match status" value="1"/>
</dbReference>
<dbReference type="EMBL" id="BAABKZ010000002">
    <property type="protein sequence ID" value="GAA5096138.1"/>
    <property type="molecule type" value="Genomic_DNA"/>
</dbReference>
<dbReference type="PROSITE" id="PS00383">
    <property type="entry name" value="TYR_PHOSPHATASE_1"/>
    <property type="match status" value="1"/>
</dbReference>
<comment type="caution">
    <text evidence="3">The sequence shown here is derived from an EMBL/GenBank/DDBJ whole genome shotgun (WGS) entry which is preliminary data.</text>
</comment>
<dbReference type="PANTHER" id="PTHR31126">
    <property type="entry name" value="TYROSINE-PROTEIN PHOSPHATASE"/>
    <property type="match status" value="1"/>
</dbReference>
<reference evidence="4" key="1">
    <citation type="journal article" date="2019" name="Int. J. Syst. Evol. Microbiol.">
        <title>The Global Catalogue of Microorganisms (GCM) 10K type strain sequencing project: providing services to taxonomists for standard genome sequencing and annotation.</title>
        <authorList>
            <consortium name="The Broad Institute Genomics Platform"/>
            <consortium name="The Broad Institute Genome Sequencing Center for Infectious Disease"/>
            <person name="Wu L."/>
            <person name="Ma J."/>
        </authorList>
    </citation>
    <scope>NUCLEOTIDE SEQUENCE [LARGE SCALE GENOMIC DNA]</scope>
    <source>
        <strain evidence="4">JCM 18959</strain>
    </source>
</reference>
<dbReference type="InterPro" id="IPR026893">
    <property type="entry name" value="Tyr/Ser_Pase_IphP-type"/>
</dbReference>
<dbReference type="PROSITE" id="PS50056">
    <property type="entry name" value="TYR_PHOSPHATASE_2"/>
    <property type="match status" value="1"/>
</dbReference>
<evidence type="ECO:0000259" key="2">
    <source>
        <dbReference type="PROSITE" id="PS50056"/>
    </source>
</evidence>
<dbReference type="Pfam" id="PF13350">
    <property type="entry name" value="Y_phosphatase3"/>
    <property type="match status" value="1"/>
</dbReference>
<evidence type="ECO:0000313" key="4">
    <source>
        <dbReference type="Proteomes" id="UP001501407"/>
    </source>
</evidence>
<name>A0ABP9MLX2_9MICO</name>
<proteinExistence type="inferred from homology"/>
<dbReference type="InterPro" id="IPR016130">
    <property type="entry name" value="Tyr_Pase_AS"/>
</dbReference>